<dbReference type="AlphaFoldDB" id="A0A0A9AZD2"/>
<sequence>MLWRGRRAALRRGGGARQR</sequence>
<proteinExistence type="predicted"/>
<reference evidence="1" key="1">
    <citation type="submission" date="2014-09" db="EMBL/GenBank/DDBJ databases">
        <authorList>
            <person name="Magalhaes I.L.F."/>
            <person name="Oliveira U."/>
            <person name="Santos F.R."/>
            <person name="Vidigal T.H.D.A."/>
            <person name="Brescovit A.D."/>
            <person name="Santos A.J."/>
        </authorList>
    </citation>
    <scope>NUCLEOTIDE SEQUENCE</scope>
    <source>
        <tissue evidence="1">Shoot tissue taken approximately 20 cm above the soil surface</tissue>
    </source>
</reference>
<organism evidence="1">
    <name type="scientific">Arundo donax</name>
    <name type="common">Giant reed</name>
    <name type="synonym">Donax arundinaceus</name>
    <dbReference type="NCBI Taxonomy" id="35708"/>
    <lineage>
        <taxon>Eukaryota</taxon>
        <taxon>Viridiplantae</taxon>
        <taxon>Streptophyta</taxon>
        <taxon>Embryophyta</taxon>
        <taxon>Tracheophyta</taxon>
        <taxon>Spermatophyta</taxon>
        <taxon>Magnoliopsida</taxon>
        <taxon>Liliopsida</taxon>
        <taxon>Poales</taxon>
        <taxon>Poaceae</taxon>
        <taxon>PACMAD clade</taxon>
        <taxon>Arundinoideae</taxon>
        <taxon>Arundineae</taxon>
        <taxon>Arundo</taxon>
    </lineage>
</organism>
<evidence type="ECO:0000313" key="1">
    <source>
        <dbReference type="EMBL" id="JAD57079.1"/>
    </source>
</evidence>
<dbReference type="EMBL" id="GBRH01240816">
    <property type="protein sequence ID" value="JAD57079.1"/>
    <property type="molecule type" value="Transcribed_RNA"/>
</dbReference>
<accession>A0A0A9AZD2</accession>
<protein>
    <submittedName>
        <fullName evidence="1">Uncharacterized protein</fullName>
    </submittedName>
</protein>
<name>A0A0A9AZD2_ARUDO</name>
<reference evidence="1" key="2">
    <citation type="journal article" date="2015" name="Data Brief">
        <title>Shoot transcriptome of the giant reed, Arundo donax.</title>
        <authorList>
            <person name="Barrero R.A."/>
            <person name="Guerrero F.D."/>
            <person name="Moolhuijzen P."/>
            <person name="Goolsby J.A."/>
            <person name="Tidwell J."/>
            <person name="Bellgard S.E."/>
            <person name="Bellgard M.I."/>
        </authorList>
    </citation>
    <scope>NUCLEOTIDE SEQUENCE</scope>
    <source>
        <tissue evidence="1">Shoot tissue taken approximately 20 cm above the soil surface</tissue>
    </source>
</reference>